<dbReference type="GeneID" id="98142797"/>
<proteinExistence type="predicted"/>
<evidence type="ECO:0000313" key="2">
    <source>
        <dbReference type="Proteomes" id="UP001610432"/>
    </source>
</evidence>
<gene>
    <name evidence="1" type="ORF">BJX67DRAFT_339918</name>
</gene>
<accession>A0ABR4M7P7</accession>
<protein>
    <submittedName>
        <fullName evidence="1">Uncharacterized protein</fullName>
    </submittedName>
</protein>
<keyword evidence="2" id="KW-1185">Reference proteome</keyword>
<dbReference type="EMBL" id="JBFXLQ010000001">
    <property type="protein sequence ID" value="KAL2872607.1"/>
    <property type="molecule type" value="Genomic_DNA"/>
</dbReference>
<comment type="caution">
    <text evidence="1">The sequence shown here is derived from an EMBL/GenBank/DDBJ whole genome shotgun (WGS) entry which is preliminary data.</text>
</comment>
<dbReference type="RefSeq" id="XP_070891585.1">
    <property type="nucleotide sequence ID" value="XM_071027725.1"/>
</dbReference>
<organism evidence="1 2">
    <name type="scientific">Aspergillus lucknowensis</name>
    <dbReference type="NCBI Taxonomy" id="176173"/>
    <lineage>
        <taxon>Eukaryota</taxon>
        <taxon>Fungi</taxon>
        <taxon>Dikarya</taxon>
        <taxon>Ascomycota</taxon>
        <taxon>Pezizomycotina</taxon>
        <taxon>Eurotiomycetes</taxon>
        <taxon>Eurotiomycetidae</taxon>
        <taxon>Eurotiales</taxon>
        <taxon>Aspergillaceae</taxon>
        <taxon>Aspergillus</taxon>
        <taxon>Aspergillus subgen. Nidulantes</taxon>
    </lineage>
</organism>
<reference evidence="1 2" key="1">
    <citation type="submission" date="2024-07" db="EMBL/GenBank/DDBJ databases">
        <title>Section-level genome sequencing and comparative genomics of Aspergillus sections Usti and Cavernicolus.</title>
        <authorList>
            <consortium name="Lawrence Berkeley National Laboratory"/>
            <person name="Nybo J.L."/>
            <person name="Vesth T.C."/>
            <person name="Theobald S."/>
            <person name="Frisvad J.C."/>
            <person name="Larsen T.O."/>
            <person name="Kjaerboelling I."/>
            <person name="Rothschild-Mancinelli K."/>
            <person name="Lyhne E.K."/>
            <person name="Kogle M.E."/>
            <person name="Barry K."/>
            <person name="Clum A."/>
            <person name="Na H."/>
            <person name="Ledsgaard L."/>
            <person name="Lin J."/>
            <person name="Lipzen A."/>
            <person name="Kuo A."/>
            <person name="Riley R."/>
            <person name="Mondo S."/>
            <person name="Labutti K."/>
            <person name="Haridas S."/>
            <person name="Pangalinan J."/>
            <person name="Salamov A.A."/>
            <person name="Simmons B.A."/>
            <person name="Magnuson J.K."/>
            <person name="Chen J."/>
            <person name="Drula E."/>
            <person name="Henrissat B."/>
            <person name="Wiebenga A."/>
            <person name="Lubbers R.J."/>
            <person name="Gomes A.C."/>
            <person name="Macurrencykelacurrency M.R."/>
            <person name="Stajich J."/>
            <person name="Grigoriev I.V."/>
            <person name="Mortensen U.H."/>
            <person name="De Vries R.P."/>
            <person name="Baker S.E."/>
            <person name="Andersen M.R."/>
        </authorList>
    </citation>
    <scope>NUCLEOTIDE SEQUENCE [LARGE SCALE GENOMIC DNA]</scope>
    <source>
        <strain evidence="1 2">CBS 449.75</strain>
    </source>
</reference>
<name>A0ABR4M7P7_9EURO</name>
<dbReference type="Proteomes" id="UP001610432">
    <property type="component" value="Unassembled WGS sequence"/>
</dbReference>
<evidence type="ECO:0000313" key="1">
    <source>
        <dbReference type="EMBL" id="KAL2872607.1"/>
    </source>
</evidence>
<sequence length="62" mass="6602">MAGGLDKVTLLPGVILGIIIHDTSYEAVLIIGRRSKDASTAREKVVGRASWAAQQWGGILQI</sequence>